<accession>A0A4C1SIC4</accession>
<reference evidence="1 2" key="1">
    <citation type="journal article" date="2019" name="Commun. Biol.">
        <title>The bagworm genome reveals a unique fibroin gene that provides high tensile strength.</title>
        <authorList>
            <person name="Kono N."/>
            <person name="Nakamura H."/>
            <person name="Ohtoshi R."/>
            <person name="Tomita M."/>
            <person name="Numata K."/>
            <person name="Arakawa K."/>
        </authorList>
    </citation>
    <scope>NUCLEOTIDE SEQUENCE [LARGE SCALE GENOMIC DNA]</scope>
</reference>
<sequence>MLTGRDLRDRKSTTGYCFMYSNCLISWCSKKQSTVSLSSAESEYVAMSMAGSEACWIANVLCDFNLSSLDGLQTAFDDEAPCKMTIYNFKQNSSVVVSILVTNLVTSPVHRCEQQKYQSCA</sequence>
<dbReference type="EMBL" id="BGZK01000007">
    <property type="protein sequence ID" value="GBP01127.1"/>
    <property type="molecule type" value="Genomic_DNA"/>
</dbReference>
<dbReference type="Proteomes" id="UP000299102">
    <property type="component" value="Unassembled WGS sequence"/>
</dbReference>
<name>A0A4C1SIC4_EUMVA</name>
<dbReference type="AlphaFoldDB" id="A0A4C1SIC4"/>
<gene>
    <name evidence="1" type="ORF">EVAR_2372_1</name>
</gene>
<dbReference type="PANTHER" id="PTHR11439:SF463">
    <property type="entry name" value="REVERSE TRANSCRIPTASE TY1_COPIA-TYPE DOMAIN-CONTAINING PROTEIN"/>
    <property type="match status" value="1"/>
</dbReference>
<dbReference type="OrthoDB" id="430476at2759"/>
<dbReference type="PANTHER" id="PTHR11439">
    <property type="entry name" value="GAG-POL-RELATED RETROTRANSPOSON"/>
    <property type="match status" value="1"/>
</dbReference>
<dbReference type="CDD" id="cd09272">
    <property type="entry name" value="RNase_HI_RT_Ty1"/>
    <property type="match status" value="1"/>
</dbReference>
<dbReference type="STRING" id="151549.A0A4C1SIC4"/>
<evidence type="ECO:0000313" key="1">
    <source>
        <dbReference type="EMBL" id="GBP01127.1"/>
    </source>
</evidence>
<organism evidence="1 2">
    <name type="scientific">Eumeta variegata</name>
    <name type="common">Bagworm moth</name>
    <name type="synonym">Eumeta japonica</name>
    <dbReference type="NCBI Taxonomy" id="151549"/>
    <lineage>
        <taxon>Eukaryota</taxon>
        <taxon>Metazoa</taxon>
        <taxon>Ecdysozoa</taxon>
        <taxon>Arthropoda</taxon>
        <taxon>Hexapoda</taxon>
        <taxon>Insecta</taxon>
        <taxon>Pterygota</taxon>
        <taxon>Neoptera</taxon>
        <taxon>Endopterygota</taxon>
        <taxon>Lepidoptera</taxon>
        <taxon>Glossata</taxon>
        <taxon>Ditrysia</taxon>
        <taxon>Tineoidea</taxon>
        <taxon>Psychidae</taxon>
        <taxon>Oiketicinae</taxon>
        <taxon>Eumeta</taxon>
    </lineage>
</organism>
<proteinExistence type="predicted"/>
<comment type="caution">
    <text evidence="1">The sequence shown here is derived from an EMBL/GenBank/DDBJ whole genome shotgun (WGS) entry which is preliminary data.</text>
</comment>
<evidence type="ECO:0000313" key="2">
    <source>
        <dbReference type="Proteomes" id="UP000299102"/>
    </source>
</evidence>
<keyword evidence="2" id="KW-1185">Reference proteome</keyword>
<protein>
    <submittedName>
        <fullName evidence="1">Retrovirus-related Pol polyprotein from transposon TNT 1-94</fullName>
    </submittedName>
</protein>